<evidence type="ECO:0000313" key="1">
    <source>
        <dbReference type="EMBL" id="QDT61592.1"/>
    </source>
</evidence>
<dbReference type="Proteomes" id="UP000315003">
    <property type="component" value="Chromosome"/>
</dbReference>
<dbReference type="AlphaFoldDB" id="A0A517SZT5"/>
<protein>
    <submittedName>
        <fullName evidence="1">Uncharacterized protein</fullName>
    </submittedName>
</protein>
<organism evidence="1 2">
    <name type="scientific">Stieleria bergensis</name>
    <dbReference type="NCBI Taxonomy" id="2528025"/>
    <lineage>
        <taxon>Bacteria</taxon>
        <taxon>Pseudomonadati</taxon>
        <taxon>Planctomycetota</taxon>
        <taxon>Planctomycetia</taxon>
        <taxon>Pirellulales</taxon>
        <taxon>Pirellulaceae</taxon>
        <taxon>Stieleria</taxon>
    </lineage>
</organism>
<keyword evidence="2" id="KW-1185">Reference proteome</keyword>
<name>A0A517SZT5_9BACT</name>
<sequence length="71" mass="8030">MCAVRCVPCRRHGRRRQCDTTVEQCDNGGLLDRGSVNGVGIRHQVSEWRESFAIVLIPVAEFSRCRITTAR</sequence>
<gene>
    <name evidence="1" type="ORF">SV7mr_41290</name>
</gene>
<accession>A0A517SZT5</accession>
<proteinExistence type="predicted"/>
<evidence type="ECO:0000313" key="2">
    <source>
        <dbReference type="Proteomes" id="UP000315003"/>
    </source>
</evidence>
<reference evidence="1 2" key="1">
    <citation type="submission" date="2019-02" db="EMBL/GenBank/DDBJ databases">
        <title>Deep-cultivation of Planctomycetes and their phenomic and genomic characterization uncovers novel biology.</title>
        <authorList>
            <person name="Wiegand S."/>
            <person name="Jogler M."/>
            <person name="Boedeker C."/>
            <person name="Pinto D."/>
            <person name="Vollmers J."/>
            <person name="Rivas-Marin E."/>
            <person name="Kohn T."/>
            <person name="Peeters S.H."/>
            <person name="Heuer A."/>
            <person name="Rast P."/>
            <person name="Oberbeckmann S."/>
            <person name="Bunk B."/>
            <person name="Jeske O."/>
            <person name="Meyerdierks A."/>
            <person name="Storesund J.E."/>
            <person name="Kallscheuer N."/>
            <person name="Luecker S."/>
            <person name="Lage O.M."/>
            <person name="Pohl T."/>
            <person name="Merkel B.J."/>
            <person name="Hornburger P."/>
            <person name="Mueller R.-W."/>
            <person name="Bruemmer F."/>
            <person name="Labrenz M."/>
            <person name="Spormann A.M."/>
            <person name="Op den Camp H."/>
            <person name="Overmann J."/>
            <person name="Amann R."/>
            <person name="Jetten M.S.M."/>
            <person name="Mascher T."/>
            <person name="Medema M.H."/>
            <person name="Devos D.P."/>
            <person name="Kaster A.-K."/>
            <person name="Ovreas L."/>
            <person name="Rohde M."/>
            <person name="Galperin M.Y."/>
            <person name="Jogler C."/>
        </authorList>
    </citation>
    <scope>NUCLEOTIDE SEQUENCE [LARGE SCALE GENOMIC DNA]</scope>
    <source>
        <strain evidence="1 2">SV_7m_r</strain>
    </source>
</reference>
<dbReference type="EMBL" id="CP036272">
    <property type="protein sequence ID" value="QDT61592.1"/>
    <property type="molecule type" value="Genomic_DNA"/>
</dbReference>